<name>A0A8J2NTG2_9HEXA</name>
<evidence type="ECO:0000313" key="2">
    <source>
        <dbReference type="EMBL" id="CAG7692938.1"/>
    </source>
</evidence>
<evidence type="ECO:0000256" key="1">
    <source>
        <dbReference type="SAM" id="MobiDB-lite"/>
    </source>
</evidence>
<sequence>MSNSSDHNNSAEDLVGLRQSERTTKGIPPKRFGDADFTFGWGKGRQPCQARSMEVPQTSTPDNEPLSSKSAMPFANTSEVNNIQ</sequence>
<accession>A0A8J2NTG2</accession>
<keyword evidence="3" id="KW-1185">Reference proteome</keyword>
<proteinExistence type="predicted"/>
<dbReference type="AlphaFoldDB" id="A0A8J2NTG2"/>
<dbReference type="Proteomes" id="UP000708208">
    <property type="component" value="Unassembled WGS sequence"/>
</dbReference>
<protein>
    <submittedName>
        <fullName evidence="2">Uncharacterized protein</fullName>
    </submittedName>
</protein>
<organism evidence="2 3">
    <name type="scientific">Allacma fusca</name>
    <dbReference type="NCBI Taxonomy" id="39272"/>
    <lineage>
        <taxon>Eukaryota</taxon>
        <taxon>Metazoa</taxon>
        <taxon>Ecdysozoa</taxon>
        <taxon>Arthropoda</taxon>
        <taxon>Hexapoda</taxon>
        <taxon>Collembola</taxon>
        <taxon>Symphypleona</taxon>
        <taxon>Sminthuridae</taxon>
        <taxon>Allacma</taxon>
    </lineage>
</organism>
<feature type="region of interest" description="Disordered" evidence="1">
    <location>
        <begin position="1"/>
        <end position="84"/>
    </location>
</feature>
<feature type="compositionally biased region" description="Polar residues" evidence="1">
    <location>
        <begin position="55"/>
        <end position="84"/>
    </location>
</feature>
<evidence type="ECO:0000313" key="3">
    <source>
        <dbReference type="Proteomes" id="UP000708208"/>
    </source>
</evidence>
<comment type="caution">
    <text evidence="2">The sequence shown here is derived from an EMBL/GenBank/DDBJ whole genome shotgun (WGS) entry which is preliminary data.</text>
</comment>
<gene>
    <name evidence="2" type="ORF">AFUS01_LOCUS3727</name>
</gene>
<dbReference type="EMBL" id="CAJVCH010022532">
    <property type="protein sequence ID" value="CAG7692938.1"/>
    <property type="molecule type" value="Genomic_DNA"/>
</dbReference>
<reference evidence="2" key="1">
    <citation type="submission" date="2021-06" db="EMBL/GenBank/DDBJ databases">
        <authorList>
            <person name="Hodson N. C."/>
            <person name="Mongue J. A."/>
            <person name="Jaron S. K."/>
        </authorList>
    </citation>
    <scope>NUCLEOTIDE SEQUENCE</scope>
</reference>